<gene>
    <name evidence="2" type="ORF">OIDMADRAFT_158224</name>
</gene>
<evidence type="ECO:0000313" key="3">
    <source>
        <dbReference type="Proteomes" id="UP000054321"/>
    </source>
</evidence>
<dbReference type="SUPFAM" id="SSF53474">
    <property type="entry name" value="alpha/beta-Hydrolases"/>
    <property type="match status" value="1"/>
</dbReference>
<dbReference type="InterPro" id="IPR000639">
    <property type="entry name" value="Epox_hydrolase-like"/>
</dbReference>
<accession>A0A0C3H5U3</accession>
<dbReference type="InterPro" id="IPR029058">
    <property type="entry name" value="AB_hydrolase_fold"/>
</dbReference>
<dbReference type="Pfam" id="PF00561">
    <property type="entry name" value="Abhydrolase_1"/>
    <property type="match status" value="1"/>
</dbReference>
<reference evidence="3" key="2">
    <citation type="submission" date="2015-01" db="EMBL/GenBank/DDBJ databases">
        <title>Evolutionary Origins and Diversification of the Mycorrhizal Mutualists.</title>
        <authorList>
            <consortium name="DOE Joint Genome Institute"/>
            <consortium name="Mycorrhizal Genomics Consortium"/>
            <person name="Kohler A."/>
            <person name="Kuo A."/>
            <person name="Nagy L.G."/>
            <person name="Floudas D."/>
            <person name="Copeland A."/>
            <person name="Barry K.W."/>
            <person name="Cichocki N."/>
            <person name="Veneault-Fourrey C."/>
            <person name="LaButti K."/>
            <person name="Lindquist E.A."/>
            <person name="Lipzen A."/>
            <person name="Lundell T."/>
            <person name="Morin E."/>
            <person name="Murat C."/>
            <person name="Riley R."/>
            <person name="Ohm R."/>
            <person name="Sun H."/>
            <person name="Tunlid A."/>
            <person name="Henrissat B."/>
            <person name="Grigoriev I.V."/>
            <person name="Hibbett D.S."/>
            <person name="Martin F."/>
        </authorList>
    </citation>
    <scope>NUCLEOTIDE SEQUENCE [LARGE SCALE GENOMIC DNA]</scope>
    <source>
        <strain evidence="3">Zn</strain>
    </source>
</reference>
<reference evidence="2 3" key="1">
    <citation type="submission" date="2014-04" db="EMBL/GenBank/DDBJ databases">
        <authorList>
            <consortium name="DOE Joint Genome Institute"/>
            <person name="Kuo A."/>
            <person name="Martino E."/>
            <person name="Perotto S."/>
            <person name="Kohler A."/>
            <person name="Nagy L.G."/>
            <person name="Floudas D."/>
            <person name="Copeland A."/>
            <person name="Barry K.W."/>
            <person name="Cichocki N."/>
            <person name="Veneault-Fourrey C."/>
            <person name="LaButti K."/>
            <person name="Lindquist E.A."/>
            <person name="Lipzen A."/>
            <person name="Lundell T."/>
            <person name="Morin E."/>
            <person name="Murat C."/>
            <person name="Sun H."/>
            <person name="Tunlid A."/>
            <person name="Henrissat B."/>
            <person name="Grigoriev I.V."/>
            <person name="Hibbett D.S."/>
            <person name="Martin F."/>
            <person name="Nordberg H.P."/>
            <person name="Cantor M.N."/>
            <person name="Hua S.X."/>
        </authorList>
    </citation>
    <scope>NUCLEOTIDE SEQUENCE [LARGE SCALE GENOMIC DNA]</scope>
    <source>
        <strain evidence="2 3">Zn</strain>
    </source>
</reference>
<sequence>MALSEYPNISKSIKLDDGTQYAYVYIEPATSSKPTFLFLHGFPSSSYDWRHQIEAFRTKGFGILAPDLLGYGDSDSPSAVEPYALKRMSDHLAEILVKQGVRKVIGVGHDWGSAFLSRFYTWHSEFLLATIFLAVGYVEPTGAPVDVDGVIALTQQLFGYPTFGYWKLFNTEEAGKLLDSHSQSASSLFYPQDPEIWKEHFGPVGAAEAWISSNKITPPPAWLTAEEIATHTKILAQKGYVGPLNWYKSAIRGGDVEFEASLPEERKHVKVPTLFVLAKEDYVGRPEIQKRGATWIQNLRIEEFPCGHWVQLEMPDKLNDLVLEFVSGL</sequence>
<evidence type="ECO:0000259" key="1">
    <source>
        <dbReference type="Pfam" id="PF00561"/>
    </source>
</evidence>
<dbReference type="Gene3D" id="3.40.50.1820">
    <property type="entry name" value="alpha/beta hydrolase"/>
    <property type="match status" value="1"/>
</dbReference>
<dbReference type="AlphaFoldDB" id="A0A0C3H5U3"/>
<dbReference type="GO" id="GO:0016020">
    <property type="term" value="C:membrane"/>
    <property type="evidence" value="ECO:0007669"/>
    <property type="project" value="TreeGrafter"/>
</dbReference>
<organism evidence="2 3">
    <name type="scientific">Oidiodendron maius (strain Zn)</name>
    <dbReference type="NCBI Taxonomy" id="913774"/>
    <lineage>
        <taxon>Eukaryota</taxon>
        <taxon>Fungi</taxon>
        <taxon>Dikarya</taxon>
        <taxon>Ascomycota</taxon>
        <taxon>Pezizomycotina</taxon>
        <taxon>Leotiomycetes</taxon>
        <taxon>Leotiomycetes incertae sedis</taxon>
        <taxon>Myxotrichaceae</taxon>
        <taxon>Oidiodendron</taxon>
    </lineage>
</organism>
<dbReference type="STRING" id="913774.A0A0C3H5U3"/>
<dbReference type="PANTHER" id="PTHR43798:SF33">
    <property type="entry name" value="HYDROLASE, PUTATIVE (AFU_ORTHOLOGUE AFUA_2G14860)-RELATED"/>
    <property type="match status" value="1"/>
</dbReference>
<evidence type="ECO:0000313" key="2">
    <source>
        <dbReference type="EMBL" id="KIN03551.1"/>
    </source>
</evidence>
<feature type="domain" description="AB hydrolase-1" evidence="1">
    <location>
        <begin position="34"/>
        <end position="313"/>
    </location>
</feature>
<dbReference type="HOGENOM" id="CLU_020336_7_0_1"/>
<protein>
    <recommendedName>
        <fullName evidence="1">AB hydrolase-1 domain-containing protein</fullName>
    </recommendedName>
</protein>
<dbReference type="OrthoDB" id="284184at2759"/>
<dbReference type="PRINTS" id="PR00412">
    <property type="entry name" value="EPOXHYDRLASE"/>
</dbReference>
<dbReference type="EMBL" id="KN832873">
    <property type="protein sequence ID" value="KIN03551.1"/>
    <property type="molecule type" value="Genomic_DNA"/>
</dbReference>
<name>A0A0C3H5U3_OIDMZ</name>
<dbReference type="PANTHER" id="PTHR43798">
    <property type="entry name" value="MONOACYLGLYCEROL LIPASE"/>
    <property type="match status" value="1"/>
</dbReference>
<dbReference type="InterPro" id="IPR000073">
    <property type="entry name" value="AB_hydrolase_1"/>
</dbReference>
<proteinExistence type="predicted"/>
<dbReference type="GO" id="GO:0046464">
    <property type="term" value="P:acylglycerol catabolic process"/>
    <property type="evidence" value="ECO:0007669"/>
    <property type="project" value="TreeGrafter"/>
</dbReference>
<dbReference type="InterPro" id="IPR050266">
    <property type="entry name" value="AB_hydrolase_sf"/>
</dbReference>
<dbReference type="Proteomes" id="UP000054321">
    <property type="component" value="Unassembled WGS sequence"/>
</dbReference>
<dbReference type="GO" id="GO:0047372">
    <property type="term" value="F:monoacylglycerol lipase activity"/>
    <property type="evidence" value="ECO:0007669"/>
    <property type="project" value="TreeGrafter"/>
</dbReference>
<keyword evidence="3" id="KW-1185">Reference proteome</keyword>
<dbReference type="InParanoid" id="A0A0C3H5U3"/>